<accession>A0A8J2S5I9</accession>
<name>A0A8J2S5I9_9STRA</name>
<dbReference type="OrthoDB" id="68676at2759"/>
<dbReference type="SUPFAM" id="SSF117892">
    <property type="entry name" value="Band 7/SPFH domain"/>
    <property type="match status" value="1"/>
</dbReference>
<feature type="domain" description="Band 7" evidence="1">
    <location>
        <begin position="71"/>
        <end position="233"/>
    </location>
</feature>
<comment type="caution">
    <text evidence="2">The sequence shown here is derived from an EMBL/GenBank/DDBJ whole genome shotgun (WGS) entry which is preliminary data.</text>
</comment>
<gene>
    <name evidence="2" type="ORF">PECAL_1P13480</name>
</gene>
<dbReference type="PANTHER" id="PTHR43327:SF8">
    <property type="entry name" value="BAND 7 DOMAIN-CONTAINING PROTEIN"/>
    <property type="match status" value="1"/>
</dbReference>
<keyword evidence="3" id="KW-1185">Reference proteome</keyword>
<dbReference type="InterPro" id="IPR001107">
    <property type="entry name" value="Band_7"/>
</dbReference>
<dbReference type="InterPro" id="IPR036013">
    <property type="entry name" value="Band_7/SPFH_dom_sf"/>
</dbReference>
<organism evidence="2 3">
    <name type="scientific">Pelagomonas calceolata</name>
    <dbReference type="NCBI Taxonomy" id="35677"/>
    <lineage>
        <taxon>Eukaryota</taxon>
        <taxon>Sar</taxon>
        <taxon>Stramenopiles</taxon>
        <taxon>Ochrophyta</taxon>
        <taxon>Pelagophyceae</taxon>
        <taxon>Pelagomonadales</taxon>
        <taxon>Pelagomonadaceae</taxon>
        <taxon>Pelagomonas</taxon>
    </lineage>
</organism>
<evidence type="ECO:0000259" key="1">
    <source>
        <dbReference type="SMART" id="SM00244"/>
    </source>
</evidence>
<dbReference type="InterPro" id="IPR050710">
    <property type="entry name" value="Band7/mec-2_domain"/>
</dbReference>
<dbReference type="Proteomes" id="UP000789595">
    <property type="component" value="Unassembled WGS sequence"/>
</dbReference>
<reference evidence="2" key="1">
    <citation type="submission" date="2021-11" db="EMBL/GenBank/DDBJ databases">
        <authorList>
            <consortium name="Genoscope - CEA"/>
            <person name="William W."/>
        </authorList>
    </citation>
    <scope>NUCLEOTIDE SEQUENCE</scope>
</reference>
<dbReference type="SMART" id="SM00244">
    <property type="entry name" value="PHB"/>
    <property type="match status" value="1"/>
</dbReference>
<protein>
    <recommendedName>
        <fullName evidence="1">Band 7 domain-containing protein</fullName>
    </recommendedName>
</protein>
<dbReference type="Pfam" id="PF01145">
    <property type="entry name" value="Band_7"/>
    <property type="match status" value="1"/>
</dbReference>
<proteinExistence type="predicted"/>
<evidence type="ECO:0000313" key="2">
    <source>
        <dbReference type="EMBL" id="CAH0364953.1"/>
    </source>
</evidence>
<dbReference type="AlphaFoldDB" id="A0A8J2S5I9"/>
<sequence>MGANQSVHPISRGPQSTGRTRIVSKVLYGSNYTKANRMFVERGKDGKEACIVVQPVAALCCPYEFAICWFSPFISVPSGPVVLYQNWGRNAGTLSPGCKPCWPGWRRISHLVSLQLVTYNHAPKKCPTRDHVFVDLDLSVTLKVNKEQVSKFVFEMGAERLDAYLSFQVEESIRGLVYDVTHDRVNDMRGEFAEDMLAVLQTKVERFGVDIKAVKITNVALPNILQERLENTTSFKTRLTMQSKNHEHTIQTIENTYAQQRQNIAQTFDLQKRSVRAETDREDTEQQEKMAVATSDRAQKTTTAFEAQDVILTKARSDLEVAEFTGRTEKAELVEKTKIECARRVRTTKKECSVETTQSEALREASKDLAAAREAEAAGEGKAAEYQEERIRFEQQKRLAAIDAHFAARGRHVIQGEGGRQLLSAFHDGRGVQASMMKRD</sequence>
<dbReference type="Gene3D" id="3.30.479.30">
    <property type="entry name" value="Band 7 domain"/>
    <property type="match status" value="1"/>
</dbReference>
<dbReference type="EMBL" id="CAKKNE010000001">
    <property type="protein sequence ID" value="CAH0364953.1"/>
    <property type="molecule type" value="Genomic_DNA"/>
</dbReference>
<dbReference type="PANTHER" id="PTHR43327">
    <property type="entry name" value="STOMATIN-LIKE PROTEIN 2, MITOCHONDRIAL"/>
    <property type="match status" value="1"/>
</dbReference>
<evidence type="ECO:0000313" key="3">
    <source>
        <dbReference type="Proteomes" id="UP000789595"/>
    </source>
</evidence>